<dbReference type="EMBL" id="CAWYQH010000013">
    <property type="protein sequence ID" value="CAK8674307.1"/>
    <property type="molecule type" value="Genomic_DNA"/>
</dbReference>
<sequence>MTFFKHDELCLRCFAAKELGDKFGITLSKDLFRELLSVSNNNTSDVPGATDQWVGVSLQNLRCTPVTLNRRESSASQPEEFTARKVTVEPPELVQKICDYLLYKLNTEGLFRISGSCKRISALKEKLQHHEDFQLTDENPHDVANILTQFLRQLSVHIVPKCLNSTILDVMNLENDDDRLTAIQLSCLMLPFVHIHALSYVMNFFNKVAQHCDKNRMSSSGLATILSPNVLELDLQNKISENGRASMLQHTGFVRLLIEKCSVIGEVTSSLEVKACSAGKCVHREEWLLMTEPSPHLSLELKHDHRRKSLANRLYEAFCGKPDDSQQSAVVKKEVLEDELRKQCMKRRLQEEVSMEDDNQPSKRRSLQGKAESVHLEPFPFNANTSEIPVINFVPDESASYNPIKKPDRHDSGSTSCFGNKAKSRRCRRSMRLSKPAAAFENRVSYPITDKDKGKENVTGQRLANHNCSLAADSSANTSVGEKLRKSRFFGKLTNSFLSPAVRRRSKAKKKGENSSLLSQKSPAPFIKAPLFPPGKMQTPGPSHNHLKTNSRSYLSASVTLTPITPVVVHRDFEAVQPGEVIDDSITIFDMSIETLISKNKGFSDNENPSASANADEDRRKELFLDIHPIDKASPSEDALPAGSEDTSSSSTPDKYGESPGRCKNEKDLGGICEEFVGEGHVVCDMVLHCCDDTSMDQPGKETAPLSCQDELEENLTKSDGDLSAITDETKEDCPNASSGLEEIVPSLLPSETAQIVTSRDVSEEPLFTDDGRLSTSAQEHEDVLEQCQSTLWDVIDQVVAITTNTSSKFTDAPSSRKIKDRVLGIDSSSKVKFRCRSHQSSPRVKRSKVISRRSGLIILDECNIRRRGDKKEPTSVEDAEVNGASSHKVKLVGEVTDQSLSCGRKCIRGLPPPVPTRTSSLQAPTVVEEIRASNIEECFVLSRQPAPSTQAPLLSTCEMRSRLPSNDRALSLTATQKIKLFEDRRMQKRSKVQSFSRIPRYRTGKVSATVKHFDNLIQPKMKKLPPLPCHDHSPVISSCENVQDTLPPGGEKAPCKTDINPINVTTPIRKNERAAKRKKSKSLDKDFKAGDDESASKSGIKIKNRIKTPSKSMKLKRKPLVIRNVNVDNDFLDYSPVKRATPREPRSRVPIIPF</sequence>
<feature type="region of interest" description="Disordered" evidence="1">
    <location>
        <begin position="347"/>
        <end position="371"/>
    </location>
</feature>
<evidence type="ECO:0000259" key="2">
    <source>
        <dbReference type="PROSITE" id="PS50238"/>
    </source>
</evidence>
<feature type="compositionally biased region" description="Basic and acidic residues" evidence="1">
    <location>
        <begin position="1082"/>
        <end position="1096"/>
    </location>
</feature>
<evidence type="ECO:0000313" key="3">
    <source>
        <dbReference type="EMBL" id="CAK8674307.1"/>
    </source>
</evidence>
<dbReference type="SUPFAM" id="SSF48350">
    <property type="entry name" value="GTPase activation domain, GAP"/>
    <property type="match status" value="1"/>
</dbReference>
<feature type="domain" description="Rho-GAP" evidence="2">
    <location>
        <begin position="76"/>
        <end position="265"/>
    </location>
</feature>
<dbReference type="PANTHER" id="PTHR15670:SF4">
    <property type="entry name" value="RHO GTPASE-ACTIVATING PROTEIN 11A"/>
    <property type="match status" value="1"/>
</dbReference>
<accession>A0ABP0F3L0</accession>
<dbReference type="InterPro" id="IPR042869">
    <property type="entry name" value="ARHGAP11A/B"/>
</dbReference>
<comment type="caution">
    <text evidence="3">The sequence shown here is derived from an EMBL/GenBank/DDBJ whole genome shotgun (WGS) entry which is preliminary data.</text>
</comment>
<evidence type="ECO:0000256" key="1">
    <source>
        <dbReference type="SAM" id="MobiDB-lite"/>
    </source>
</evidence>
<dbReference type="PANTHER" id="PTHR15670">
    <property type="entry name" value="RHO GTPASE ACTIVATING PROTEIN 11A"/>
    <property type="match status" value="1"/>
</dbReference>
<dbReference type="SMART" id="SM00324">
    <property type="entry name" value="RhoGAP"/>
    <property type="match status" value="1"/>
</dbReference>
<dbReference type="Proteomes" id="UP001642483">
    <property type="component" value="Unassembled WGS sequence"/>
</dbReference>
<evidence type="ECO:0000313" key="4">
    <source>
        <dbReference type="Proteomes" id="UP001642483"/>
    </source>
</evidence>
<dbReference type="InterPro" id="IPR000198">
    <property type="entry name" value="RhoGAP_dom"/>
</dbReference>
<gene>
    <name evidence="3" type="ORF">CVLEPA_LOCUS4019</name>
</gene>
<feature type="region of interest" description="Disordered" evidence="1">
    <location>
        <begin position="1051"/>
        <end position="1118"/>
    </location>
</feature>
<reference evidence="3 4" key="1">
    <citation type="submission" date="2024-02" db="EMBL/GenBank/DDBJ databases">
        <authorList>
            <person name="Daric V."/>
            <person name="Darras S."/>
        </authorList>
    </citation>
    <scope>NUCLEOTIDE SEQUENCE [LARGE SCALE GENOMIC DNA]</scope>
</reference>
<name>A0ABP0F3L0_CLALP</name>
<dbReference type="PROSITE" id="PS50238">
    <property type="entry name" value="RHOGAP"/>
    <property type="match status" value="1"/>
</dbReference>
<feature type="compositionally biased region" description="Basic and acidic residues" evidence="1">
    <location>
        <begin position="655"/>
        <end position="664"/>
    </location>
</feature>
<organism evidence="3 4">
    <name type="scientific">Clavelina lepadiformis</name>
    <name type="common">Light-bulb sea squirt</name>
    <name type="synonym">Ascidia lepadiformis</name>
    <dbReference type="NCBI Taxonomy" id="159417"/>
    <lineage>
        <taxon>Eukaryota</taxon>
        <taxon>Metazoa</taxon>
        <taxon>Chordata</taxon>
        <taxon>Tunicata</taxon>
        <taxon>Ascidiacea</taxon>
        <taxon>Aplousobranchia</taxon>
        <taxon>Clavelinidae</taxon>
        <taxon>Clavelina</taxon>
    </lineage>
</organism>
<dbReference type="Pfam" id="PF00620">
    <property type="entry name" value="RhoGAP"/>
    <property type="match status" value="1"/>
</dbReference>
<feature type="compositionally biased region" description="Basic residues" evidence="1">
    <location>
        <begin position="1101"/>
        <end position="1118"/>
    </location>
</feature>
<protein>
    <recommendedName>
        <fullName evidence="2">Rho-GAP domain-containing protein</fullName>
    </recommendedName>
</protein>
<dbReference type="InterPro" id="IPR008936">
    <property type="entry name" value="Rho_GTPase_activation_prot"/>
</dbReference>
<dbReference type="Gene3D" id="1.10.555.10">
    <property type="entry name" value="Rho GTPase activation protein"/>
    <property type="match status" value="1"/>
</dbReference>
<keyword evidence="4" id="KW-1185">Reference proteome</keyword>
<proteinExistence type="predicted"/>
<feature type="region of interest" description="Disordered" evidence="1">
    <location>
        <begin position="631"/>
        <end position="664"/>
    </location>
</feature>